<keyword evidence="3 4" id="KW-0539">Nucleus</keyword>
<dbReference type="AlphaFoldDB" id="A0A077TPR7"/>
<dbReference type="EMBL" id="LK022889">
    <property type="protein sequence ID" value="VTZ69808.1"/>
    <property type="molecule type" value="Genomic_DNA"/>
</dbReference>
<dbReference type="Proteomes" id="UP000195489">
    <property type="component" value="Chromosome 12"/>
</dbReference>
<reference evidence="5 9" key="3">
    <citation type="submission" date="2016-08" db="EMBL/GenBank/DDBJ databases">
        <authorList>
            <consortium name="Pathogen Informatics"/>
        </authorList>
    </citation>
    <scope>NUCLEOTIDE SEQUENCE [LARGE SCALE GENOMIC DNA]</scope>
    <source>
        <strain evidence="5 9">AJ</strain>
        <strain evidence="7">AS</strain>
        <strain evidence="6">CB</strain>
    </source>
</reference>
<dbReference type="MEROPS" id="T01.A14"/>
<dbReference type="InterPro" id="IPR016050">
    <property type="entry name" value="Proteasome_bsu_CS"/>
</dbReference>
<evidence type="ECO:0000313" key="6">
    <source>
        <dbReference type="EMBL" id="SCN62326.1"/>
    </source>
</evidence>
<gene>
    <name evidence="5" type="ORF">PCHAJ_000338300</name>
    <name evidence="7" type="ORF">PCHAS_1233700</name>
    <name evidence="6" type="ORF">PCHCB_000341200</name>
</gene>
<dbReference type="PROSITE" id="PS51476">
    <property type="entry name" value="PROTEASOME_BETA_2"/>
    <property type="match status" value="1"/>
</dbReference>
<dbReference type="CDD" id="cd03757">
    <property type="entry name" value="proteasome_beta_type_1"/>
    <property type="match status" value="1"/>
</dbReference>
<keyword evidence="8" id="KW-1185">Reference proteome</keyword>
<comment type="similarity">
    <text evidence="4">Belongs to the peptidase T1B family.</text>
</comment>
<evidence type="ECO:0000256" key="3">
    <source>
        <dbReference type="ARBA" id="ARBA00023242"/>
    </source>
</evidence>
<evidence type="ECO:0000313" key="5">
    <source>
        <dbReference type="EMBL" id="SCM25193.1"/>
    </source>
</evidence>
<accession>A0A077TPR7</accession>
<dbReference type="GO" id="GO:0005839">
    <property type="term" value="C:proteasome core complex"/>
    <property type="evidence" value="ECO:0007669"/>
    <property type="project" value="InterPro"/>
</dbReference>
<keyword evidence="1 4" id="KW-0963">Cytoplasm</keyword>
<protein>
    <recommendedName>
        <fullName evidence="4">Proteasome subunit beta</fullName>
    </recommendedName>
</protein>
<sequence>MEILQLNNNLVEKKKAEENEAPIEHARPSKRWNPYVDNGGTVIGLTGKDYVILAGDTRLSLSYSIYTRNCPKISKITDKCIIGSSGMQSDIKTLHSLLQKKIQLFYLEHSHYPSVHVIAKLLCVTLYSRRFFPYYTFNILAGIDENGKGVLYSYDAIGSYYQSTHACTGSGSSLILPILDNRVEQKNQLIKNMDFNLGDDINFVKDAMTSATERDIYTGDQAEIYIIDNLGINTTLLDLKKD</sequence>
<evidence type="ECO:0000256" key="1">
    <source>
        <dbReference type="ARBA" id="ARBA00022490"/>
    </source>
</evidence>
<dbReference type="GO" id="GO:0005737">
    <property type="term" value="C:cytoplasm"/>
    <property type="evidence" value="ECO:0007669"/>
    <property type="project" value="UniProtKB-SubCell"/>
</dbReference>
<evidence type="ECO:0000313" key="7">
    <source>
        <dbReference type="EMBL" id="VTZ69808.1"/>
    </source>
</evidence>
<dbReference type="PANTHER" id="PTHR32194:SF2">
    <property type="entry name" value="PROTEASOME SUBUNIT BETA TYPE-1"/>
    <property type="match status" value="1"/>
</dbReference>
<evidence type="ECO:0000313" key="8">
    <source>
        <dbReference type="Proteomes" id="UP000071118"/>
    </source>
</evidence>
<dbReference type="EMBL" id="LT608164">
    <property type="protein sequence ID" value="SCN62326.1"/>
    <property type="molecule type" value="Genomic_DNA"/>
</dbReference>
<evidence type="ECO:0000256" key="4">
    <source>
        <dbReference type="RuleBase" id="RU004203"/>
    </source>
</evidence>
<dbReference type="Proteomes" id="UP000507163">
    <property type="component" value="Chromosome 12"/>
</dbReference>
<dbReference type="PANTHER" id="PTHR32194">
    <property type="entry name" value="METALLOPROTEASE TLDD"/>
    <property type="match status" value="1"/>
</dbReference>
<comment type="subcellular location">
    <subcellularLocation>
        <location evidence="4">Cytoplasm</location>
    </subcellularLocation>
    <subcellularLocation>
        <location evidence="4">Nucleus</location>
    </subcellularLocation>
</comment>
<dbReference type="PROSITE" id="PS00854">
    <property type="entry name" value="PROTEASOME_BETA_1"/>
    <property type="match status" value="1"/>
</dbReference>
<dbReference type="VEuPathDB" id="PlasmoDB:PCHAS_1233700"/>
<dbReference type="Gene3D" id="3.60.20.10">
    <property type="entry name" value="Glutamine Phosphoribosylpyrophosphate, subunit 1, domain 1"/>
    <property type="match status" value="1"/>
</dbReference>
<evidence type="ECO:0000313" key="9">
    <source>
        <dbReference type="Proteomes" id="UP000507163"/>
    </source>
</evidence>
<dbReference type="InterPro" id="IPR023333">
    <property type="entry name" value="Proteasome_suB-type"/>
</dbReference>
<proteinExistence type="inferred from homology"/>
<comment type="function">
    <text evidence="4">Component of the proteasome, a multicatalytic proteinase complex which is characterized by its ability to cleave peptides with Arg, Phe, Tyr, Leu, and Glu adjacent to the leaving group at neutral or slightly basic pH. The proteasome has an ATP-dependent proteolytic activity.</text>
</comment>
<reference evidence="7" key="2">
    <citation type="submission" date="2014-05" db="EMBL/GenBank/DDBJ databases">
        <authorList>
            <person name="Aslett M.A."/>
            <person name="De Silva N."/>
        </authorList>
    </citation>
    <scope>NUCLEOTIDE SEQUENCE</scope>
    <source>
        <strain evidence="7">AS</strain>
    </source>
</reference>
<keyword evidence="2 4" id="KW-0647">Proteasome</keyword>
<dbReference type="RefSeq" id="XP_016654319.1">
    <property type="nucleotide sequence ID" value="XM_016798966.1"/>
</dbReference>
<dbReference type="OrthoDB" id="268479at2759"/>
<dbReference type="GO" id="GO:0051603">
    <property type="term" value="P:proteolysis involved in protein catabolic process"/>
    <property type="evidence" value="ECO:0007669"/>
    <property type="project" value="InterPro"/>
</dbReference>
<reference evidence="7 8" key="1">
    <citation type="journal article" date="2014" name="BMC Biol.">
        <title>A comprehensive evaluation of rodent malaria parasite genomes and gene expression.</title>
        <authorList>
            <person name="Otto T.D."/>
            <person name="Bohme U."/>
            <person name="Jackson A.P."/>
            <person name="Hunt M."/>
            <person name="Franke-Fayard B."/>
            <person name="Hoeijmakers W.A."/>
            <person name="Religa A.A."/>
            <person name="Robertson L."/>
            <person name="Sanders M."/>
            <person name="Ogun S.A."/>
            <person name="Cunningham D."/>
            <person name="Erhart A."/>
            <person name="Billker O."/>
            <person name="Khan S.M."/>
            <person name="Stunnenberg H.G."/>
            <person name="Langhorne J."/>
            <person name="Holder A.A."/>
            <person name="Waters A.P."/>
            <person name="Newbold C.I."/>
            <person name="Pain A."/>
            <person name="Berriman M."/>
            <person name="Janse C.J."/>
        </authorList>
    </citation>
    <scope>NUCLEOTIDE SEQUENCE [LARGE SCALE GENOMIC DNA]</scope>
    <source>
        <strain evidence="7 8">AS</strain>
    </source>
</reference>
<dbReference type="FunFam" id="3.60.20.10:FF:000027">
    <property type="entry name" value="Proteasome subunit beta type-6"/>
    <property type="match status" value="1"/>
</dbReference>
<dbReference type="SUPFAM" id="SSF56235">
    <property type="entry name" value="N-terminal nucleophile aminohydrolases (Ntn hydrolases)"/>
    <property type="match status" value="1"/>
</dbReference>
<comment type="subunit">
    <text evidence="4">Component of the proteasome complex.</text>
</comment>
<dbReference type="GeneID" id="3499350"/>
<name>A0A077TPR7_PLACU</name>
<organism evidence="5 9">
    <name type="scientific">Plasmodium chabaudi chabaudi</name>
    <dbReference type="NCBI Taxonomy" id="31271"/>
    <lineage>
        <taxon>Eukaryota</taxon>
        <taxon>Sar</taxon>
        <taxon>Alveolata</taxon>
        <taxon>Apicomplexa</taxon>
        <taxon>Aconoidasida</taxon>
        <taxon>Haemosporida</taxon>
        <taxon>Plasmodiidae</taxon>
        <taxon>Plasmodium</taxon>
        <taxon>Plasmodium (Vinckeia)</taxon>
    </lineage>
</organism>
<dbReference type="KEGG" id="pcb:PCHAS_1233700"/>
<evidence type="ECO:0000256" key="2">
    <source>
        <dbReference type="ARBA" id="ARBA00022942"/>
    </source>
</evidence>
<dbReference type="GO" id="GO:0005634">
    <property type="term" value="C:nucleus"/>
    <property type="evidence" value="ECO:0007669"/>
    <property type="project" value="UniProtKB-SubCell"/>
</dbReference>
<dbReference type="EMBL" id="LT608178">
    <property type="protein sequence ID" value="SCM25193.1"/>
    <property type="molecule type" value="Genomic_DNA"/>
</dbReference>
<dbReference type="InterPro" id="IPR001353">
    <property type="entry name" value="Proteasome_sua/b"/>
</dbReference>
<dbReference type="Proteomes" id="UP000071118">
    <property type="component" value="Chromosome 12"/>
</dbReference>
<dbReference type="InterPro" id="IPR029055">
    <property type="entry name" value="Ntn_hydrolases_N"/>
</dbReference>
<dbReference type="Pfam" id="PF00227">
    <property type="entry name" value="Proteasome"/>
    <property type="match status" value="1"/>
</dbReference>